<protein>
    <submittedName>
        <fullName evidence="2">Putative msf1 domain protein</fullName>
    </submittedName>
</protein>
<dbReference type="Proteomes" id="UP000030854">
    <property type="component" value="Unassembled WGS sequence"/>
</dbReference>
<dbReference type="AlphaFoldDB" id="A0A0B1NYQ6"/>
<name>A0A0B1NYQ6_UNCNE</name>
<feature type="domain" description="PRELI/MSF1" evidence="1">
    <location>
        <begin position="2"/>
        <end position="236"/>
    </location>
</feature>
<dbReference type="PROSITE" id="PS50904">
    <property type="entry name" value="PRELI_MSF1"/>
    <property type="match status" value="1"/>
</dbReference>
<gene>
    <name evidence="2" type="ORF">EV44_g4876</name>
</gene>
<dbReference type="HOGENOM" id="CLU_067902_0_0_1"/>
<dbReference type="OMA" id="MKFFENN"/>
<dbReference type="STRING" id="52586.A0A0B1NYQ6"/>
<evidence type="ECO:0000313" key="3">
    <source>
        <dbReference type="Proteomes" id="UP000030854"/>
    </source>
</evidence>
<comment type="caution">
    <text evidence="2">The sequence shown here is derived from an EMBL/GenBank/DDBJ whole genome shotgun (WGS) entry which is preliminary data.</text>
</comment>
<dbReference type="PANTHER" id="PTHR11158">
    <property type="entry name" value="MSF1/PX19 RELATED"/>
    <property type="match status" value="1"/>
</dbReference>
<organism evidence="2 3">
    <name type="scientific">Uncinula necator</name>
    <name type="common">Grape powdery mildew</name>
    <dbReference type="NCBI Taxonomy" id="52586"/>
    <lineage>
        <taxon>Eukaryota</taxon>
        <taxon>Fungi</taxon>
        <taxon>Dikarya</taxon>
        <taxon>Ascomycota</taxon>
        <taxon>Pezizomycotina</taxon>
        <taxon>Leotiomycetes</taxon>
        <taxon>Erysiphales</taxon>
        <taxon>Erysiphaceae</taxon>
        <taxon>Erysiphe</taxon>
    </lineage>
</organism>
<dbReference type="Pfam" id="PF04707">
    <property type="entry name" value="PRELI"/>
    <property type="match status" value="1"/>
</dbReference>
<evidence type="ECO:0000259" key="1">
    <source>
        <dbReference type="PROSITE" id="PS50904"/>
    </source>
</evidence>
<proteinExistence type="predicted"/>
<keyword evidence="3" id="KW-1185">Reference proteome</keyword>
<reference evidence="2 3" key="1">
    <citation type="journal article" date="2014" name="BMC Genomics">
        <title>Adaptive genomic structural variation in the grape powdery mildew pathogen, Erysiphe necator.</title>
        <authorList>
            <person name="Jones L."/>
            <person name="Riaz S."/>
            <person name="Morales-Cruz A."/>
            <person name="Amrine K.C."/>
            <person name="McGuire B."/>
            <person name="Gubler W.D."/>
            <person name="Walker M.A."/>
            <person name="Cantu D."/>
        </authorList>
    </citation>
    <scope>NUCLEOTIDE SEQUENCE [LARGE SCALE GENOMIC DNA]</scope>
    <source>
        <strain evidence="3">c</strain>
    </source>
</reference>
<evidence type="ECO:0000313" key="2">
    <source>
        <dbReference type="EMBL" id="KHJ31532.1"/>
    </source>
</evidence>
<dbReference type="InterPro" id="IPR037365">
    <property type="entry name" value="Slowmo/Ups"/>
</dbReference>
<accession>A0A0B1NYQ6</accession>
<dbReference type="EMBL" id="JNVN01002823">
    <property type="protein sequence ID" value="KHJ31532.1"/>
    <property type="molecule type" value="Genomic_DNA"/>
</dbReference>
<sequence>MVKIYESAFSYDYSFPAVTLAYFLRYPNPYSTHVLSTDVISREIDSQGRLHTVRVHRKRTRLPSAVLKFLPHSVIASLSNNNSGGGGRSSESYILERSTIDIKEGWMRTESKNLDWTGILSVVEKQEYRRQVPLSEKNKEDLPIATGTTGVVSTVIFCSRLGNRLRAKTVRTGETAKIPGAEMEEEQPKKGLLANWSTKGIQKSIEAIASHRTENHLHKSKDGMVIVLERMRSGGLMAVLEGMRKDKEIASASFS</sequence>
<dbReference type="InterPro" id="IPR006797">
    <property type="entry name" value="PRELI/MSF1_dom"/>
</dbReference>
<dbReference type="GO" id="GO:0005758">
    <property type="term" value="C:mitochondrial intermembrane space"/>
    <property type="evidence" value="ECO:0007669"/>
    <property type="project" value="InterPro"/>
</dbReference>